<reference evidence="13" key="1">
    <citation type="submission" date="2013-11" db="EMBL/GenBank/DDBJ databases">
        <title>Symbiont-containing voluminous jelly as an extraordinary maternal gift for overwintering insect nymphs.</title>
        <authorList>
            <person name="Kaiwa N."/>
            <person name="Hosokawa T."/>
            <person name="Nikoh N."/>
            <person name="Meng X.Y."/>
            <person name="Tanahashi M."/>
            <person name="Moriyama M."/>
            <person name="Maeda T."/>
            <person name="Yamaguchi K."/>
            <person name="Shigenobu S."/>
            <person name="Ito M."/>
            <person name="Fukatsu T."/>
        </authorList>
    </citation>
    <scope>NUCLEOTIDE SEQUENCE [LARGE SCALE GENOMIC DNA]</scope>
    <source>
        <strain evidence="13">UwTKB</strain>
    </source>
</reference>
<dbReference type="InterPro" id="IPR010169">
    <property type="entry name" value="AcOrn-deacetyl"/>
</dbReference>
<dbReference type="STRING" id="1410383.TGUWTKB_3210"/>
<dbReference type="Gene3D" id="3.30.70.360">
    <property type="match status" value="1"/>
</dbReference>
<name>A0A090BWG4_9ENTR</name>
<dbReference type="RefSeq" id="WP_041062905.1">
    <property type="nucleotide sequence ID" value="NZ_AP014521.1"/>
</dbReference>
<accession>A0A090BWG4</accession>
<dbReference type="InterPro" id="IPR011650">
    <property type="entry name" value="Peptidase_M20_dimer"/>
</dbReference>
<evidence type="ECO:0000256" key="2">
    <source>
        <dbReference type="ARBA" id="ARBA00004496"/>
    </source>
</evidence>
<evidence type="ECO:0000313" key="13">
    <source>
        <dbReference type="Proteomes" id="UP000031627"/>
    </source>
</evidence>
<dbReference type="FunFam" id="3.30.70.360:FF:000003">
    <property type="entry name" value="Acetylornithine deacetylase"/>
    <property type="match status" value="1"/>
</dbReference>
<reference evidence="12 13" key="2">
    <citation type="journal article" date="2014" name="Curr. Biol.">
        <title>Symbiont-Supplemented Maternal Investment Underpinning Host's Ecological Adaptation.</title>
        <authorList>
            <person name="Kaiwa N."/>
            <person name="Hosokawa T."/>
            <person name="Nikoh N."/>
            <person name="Tanahashi M."/>
            <person name="Moriyama M."/>
            <person name="Meng X.Y."/>
            <person name="Maeda T."/>
            <person name="Yamaguchi K."/>
            <person name="Shigenobu S."/>
            <person name="Ito M."/>
            <person name="Fukatsu T."/>
        </authorList>
    </citation>
    <scope>NUCLEOTIDE SEQUENCE [LARGE SCALE GENOMIC DNA]</scope>
    <source>
        <strain evidence="12 13">UwTKB</strain>
    </source>
</reference>
<dbReference type="PROSITE" id="PS00758">
    <property type="entry name" value="ARGE_DAPE_CPG2_1"/>
    <property type="match status" value="1"/>
</dbReference>
<dbReference type="SUPFAM" id="SSF55031">
    <property type="entry name" value="Bacterial exopeptidase dimerisation domain"/>
    <property type="match status" value="1"/>
</dbReference>
<dbReference type="NCBIfam" id="NF003474">
    <property type="entry name" value="PRK05111.1"/>
    <property type="match status" value="1"/>
</dbReference>
<dbReference type="AlphaFoldDB" id="A0A090BWG4"/>
<dbReference type="Pfam" id="PF01546">
    <property type="entry name" value="Peptidase_M20"/>
    <property type="match status" value="1"/>
</dbReference>
<feature type="domain" description="Peptidase M20 dimerisation" evidence="11">
    <location>
        <begin position="177"/>
        <end position="274"/>
    </location>
</feature>
<dbReference type="InterPro" id="IPR036264">
    <property type="entry name" value="Bact_exopeptidase_dim_dom"/>
</dbReference>
<keyword evidence="13" id="KW-1185">Reference proteome</keyword>
<keyword evidence="7" id="KW-0479">Metal-binding</keyword>
<dbReference type="CDD" id="cd03894">
    <property type="entry name" value="M20_ArgE"/>
    <property type="match status" value="1"/>
</dbReference>
<keyword evidence="10" id="KW-0170">Cobalt</keyword>
<evidence type="ECO:0000256" key="8">
    <source>
        <dbReference type="ARBA" id="ARBA00022801"/>
    </source>
</evidence>
<dbReference type="OrthoDB" id="3665926at2"/>
<keyword evidence="4" id="KW-0963">Cytoplasm</keyword>
<dbReference type="InterPro" id="IPR050072">
    <property type="entry name" value="Peptidase_M20A"/>
</dbReference>
<proteinExistence type="inferred from homology"/>
<dbReference type="HOGENOM" id="CLU_021802_2_4_6"/>
<comment type="subcellular location">
    <subcellularLocation>
        <location evidence="2">Cytoplasm</location>
    </subcellularLocation>
</comment>
<evidence type="ECO:0000256" key="4">
    <source>
        <dbReference type="ARBA" id="ARBA00022490"/>
    </source>
</evidence>
<evidence type="ECO:0000256" key="1">
    <source>
        <dbReference type="ARBA" id="ARBA00001947"/>
    </source>
</evidence>
<sequence length="380" mass="43560">MKKLPKFIEMLRQLIAIPSISSTDKKFDISNKKMIDLLSEWFESVGFSIEIQVVSEEHKKFNMIAYKGNKKGGLLLSGHTDTVSFNEKFWKFNPFKLTEKNHNLYGLGVVDMKIFFVIILSILSKINLKKIKHPLYILATSDEETTMFGIKHFVKNKKFFPKYAIIGEPTSLNIIRGHKGYFSAIIQVFGKSAHSSNPAKGINAIEIMQKIIDLLKILRENLTNKYKNINFNVPYPTINIGKIHGGDSTNKVCDFCELHIDIRPTPNISIDNIYYELNSMFSINKKILKYTKIKELYPCIPSYECKKDNFLVKKVESLIQKPSSFVNYCTEASFLQKCCPVIVLGPGSIEQAHKADEFISINDTCKGINFFKKIIKYFCL</sequence>
<dbReference type="KEGG" id="sbw:TGUWTKB_3210"/>
<dbReference type="Proteomes" id="UP000031627">
    <property type="component" value="Chromosome"/>
</dbReference>
<dbReference type="EMBL" id="AP014521">
    <property type="protein sequence ID" value="BAP58561.1"/>
    <property type="molecule type" value="Genomic_DNA"/>
</dbReference>
<keyword evidence="5" id="KW-0055">Arginine biosynthesis</keyword>
<dbReference type="Gene3D" id="3.40.630.10">
    <property type="entry name" value="Zn peptidases"/>
    <property type="match status" value="1"/>
</dbReference>
<dbReference type="PANTHER" id="PTHR43808:SF1">
    <property type="entry name" value="ACETYLORNITHINE DEACETYLASE"/>
    <property type="match status" value="1"/>
</dbReference>
<protein>
    <submittedName>
        <fullName evidence="12">Acetylornithine deacetylase</fullName>
    </submittedName>
</protein>
<dbReference type="GO" id="GO:0006526">
    <property type="term" value="P:L-arginine biosynthetic process"/>
    <property type="evidence" value="ECO:0007669"/>
    <property type="project" value="UniProtKB-KW"/>
</dbReference>
<evidence type="ECO:0000256" key="6">
    <source>
        <dbReference type="ARBA" id="ARBA00022605"/>
    </source>
</evidence>
<evidence type="ECO:0000256" key="3">
    <source>
        <dbReference type="ARBA" id="ARBA00005691"/>
    </source>
</evidence>
<evidence type="ECO:0000256" key="10">
    <source>
        <dbReference type="ARBA" id="ARBA00023285"/>
    </source>
</evidence>
<gene>
    <name evidence="12" type="primary">argE</name>
    <name evidence="12" type="ORF">TGUWTKB_3210</name>
</gene>
<comment type="similarity">
    <text evidence="3">Belongs to the peptidase M20A family. ArgE subfamily.</text>
</comment>
<evidence type="ECO:0000256" key="5">
    <source>
        <dbReference type="ARBA" id="ARBA00022571"/>
    </source>
</evidence>
<organism evidence="12 13">
    <name type="scientific">Candidatus Tachikawaea gelatinosa</name>
    <dbReference type="NCBI Taxonomy" id="1410383"/>
    <lineage>
        <taxon>Bacteria</taxon>
        <taxon>Pseudomonadati</taxon>
        <taxon>Pseudomonadota</taxon>
        <taxon>Gammaproteobacteria</taxon>
        <taxon>Enterobacterales</taxon>
        <taxon>Enterobacteriaceae</taxon>
        <taxon>Candidatus Tachikawaea</taxon>
    </lineage>
</organism>
<keyword evidence="6" id="KW-0028">Amino-acid biosynthesis</keyword>
<comment type="cofactor">
    <cofactor evidence="1">
        <name>Zn(2+)</name>
        <dbReference type="ChEBI" id="CHEBI:29105"/>
    </cofactor>
</comment>
<dbReference type="NCBIfam" id="TIGR01892">
    <property type="entry name" value="AcOrn-deacetyl"/>
    <property type="match status" value="1"/>
</dbReference>
<evidence type="ECO:0000256" key="9">
    <source>
        <dbReference type="ARBA" id="ARBA00022833"/>
    </source>
</evidence>
<dbReference type="SUPFAM" id="SSF53187">
    <property type="entry name" value="Zn-dependent exopeptidases"/>
    <property type="match status" value="1"/>
</dbReference>
<dbReference type="MEROPS" id="M20.974"/>
<evidence type="ECO:0000313" key="12">
    <source>
        <dbReference type="EMBL" id="BAP58561.1"/>
    </source>
</evidence>
<dbReference type="PANTHER" id="PTHR43808">
    <property type="entry name" value="ACETYLORNITHINE DEACETYLASE"/>
    <property type="match status" value="1"/>
</dbReference>
<keyword evidence="9" id="KW-0862">Zinc</keyword>
<dbReference type="InterPro" id="IPR001261">
    <property type="entry name" value="ArgE/DapE_CS"/>
</dbReference>
<dbReference type="InterPro" id="IPR002933">
    <property type="entry name" value="Peptidase_M20"/>
</dbReference>
<dbReference type="Pfam" id="PF07687">
    <property type="entry name" value="M20_dimer"/>
    <property type="match status" value="1"/>
</dbReference>
<dbReference type="GO" id="GO:0005737">
    <property type="term" value="C:cytoplasm"/>
    <property type="evidence" value="ECO:0007669"/>
    <property type="project" value="UniProtKB-SubCell"/>
</dbReference>
<dbReference type="GO" id="GO:0008777">
    <property type="term" value="F:acetylornithine deacetylase activity"/>
    <property type="evidence" value="ECO:0007669"/>
    <property type="project" value="TreeGrafter"/>
</dbReference>
<keyword evidence="8" id="KW-0378">Hydrolase</keyword>
<evidence type="ECO:0000259" key="11">
    <source>
        <dbReference type="Pfam" id="PF07687"/>
    </source>
</evidence>
<evidence type="ECO:0000256" key="7">
    <source>
        <dbReference type="ARBA" id="ARBA00022723"/>
    </source>
</evidence>
<dbReference type="GO" id="GO:0046872">
    <property type="term" value="F:metal ion binding"/>
    <property type="evidence" value="ECO:0007669"/>
    <property type="project" value="UniProtKB-KW"/>
</dbReference>